<keyword evidence="2" id="KW-1185">Reference proteome</keyword>
<sequence length="60" mass="6408">MQIGAAGQIPVPQQTALLQVCNQLVVIFDIDHVVSVTIDAPRLSLSQHAVETGRMQVSIA</sequence>
<accession>A0ABM7W476</accession>
<protein>
    <submittedName>
        <fullName evidence="1">Uncharacterized protein</fullName>
    </submittedName>
</protein>
<name>A0ABM7W476_9BACT</name>
<dbReference type="Proteomes" id="UP000830055">
    <property type="component" value="Chromosome"/>
</dbReference>
<dbReference type="EMBL" id="AP025516">
    <property type="protein sequence ID" value="BDD85714.1"/>
    <property type="molecule type" value="Genomic_DNA"/>
</dbReference>
<organism evidence="1 2">
    <name type="scientific">Desulfofustis limnaeus</name>
    <dbReference type="NCBI Taxonomy" id="2740163"/>
    <lineage>
        <taxon>Bacteria</taxon>
        <taxon>Pseudomonadati</taxon>
        <taxon>Thermodesulfobacteriota</taxon>
        <taxon>Desulfobulbia</taxon>
        <taxon>Desulfobulbales</taxon>
        <taxon>Desulfocapsaceae</taxon>
        <taxon>Desulfofustis</taxon>
    </lineage>
</organism>
<proteinExistence type="predicted"/>
<evidence type="ECO:0000313" key="2">
    <source>
        <dbReference type="Proteomes" id="UP000830055"/>
    </source>
</evidence>
<reference evidence="1 2" key="1">
    <citation type="submission" date="2022-01" db="EMBL/GenBank/DDBJ databases">
        <title>Desulfofustis limnae sp. nov., a novel mesophilic sulfate-reducing bacterium isolated from marsh soil.</title>
        <authorList>
            <person name="Watanabe M."/>
            <person name="Takahashi A."/>
            <person name="Kojima H."/>
            <person name="Fukui M."/>
        </authorList>
    </citation>
    <scope>NUCLEOTIDE SEQUENCE [LARGE SCALE GENOMIC DNA]</scope>
    <source>
        <strain evidence="1 2">PPLL</strain>
    </source>
</reference>
<evidence type="ECO:0000313" key="1">
    <source>
        <dbReference type="EMBL" id="BDD85714.1"/>
    </source>
</evidence>
<gene>
    <name evidence="1" type="ORF">DPPLL_00790</name>
</gene>